<dbReference type="EMBL" id="WOGU01000003">
    <property type="protein sequence ID" value="MUN62490.1"/>
    <property type="molecule type" value="Genomic_DNA"/>
</dbReference>
<keyword evidence="3" id="KW-1185">Reference proteome</keyword>
<dbReference type="Proteomes" id="UP000436989">
    <property type="component" value="Unassembled WGS sequence"/>
</dbReference>
<evidence type="ECO:0008006" key="4">
    <source>
        <dbReference type="Google" id="ProtNLM"/>
    </source>
</evidence>
<accession>A0A6N8GJQ4</accession>
<comment type="caution">
    <text evidence="2">The sequence shown here is derived from an EMBL/GenBank/DDBJ whole genome shotgun (WGS) entry which is preliminary data.</text>
</comment>
<sequence length="150" mass="15024">MKRMLAATALVGLGALTGCSEGPAVDDAASAAPAESTAGAPTSESPSTPMAAGDVKEACERFNELWAEYAATAGNDPKAYDEIYLASEEAKETVSGDLRGLFAALSLIAVDHAVVAGSGGQPEQSSKDAIRDAVFANAGACTAEGVTLTL</sequence>
<organism evidence="2 3">
    <name type="scientific">Kocuria sediminis</name>
    <dbReference type="NCBI Taxonomy" id="1038857"/>
    <lineage>
        <taxon>Bacteria</taxon>
        <taxon>Bacillati</taxon>
        <taxon>Actinomycetota</taxon>
        <taxon>Actinomycetes</taxon>
        <taxon>Micrococcales</taxon>
        <taxon>Micrococcaceae</taxon>
        <taxon>Kocuria</taxon>
    </lineage>
</organism>
<protein>
    <recommendedName>
        <fullName evidence="4">Lipoprotein</fullName>
    </recommendedName>
</protein>
<proteinExistence type="predicted"/>
<evidence type="ECO:0000313" key="2">
    <source>
        <dbReference type="EMBL" id="MUN62490.1"/>
    </source>
</evidence>
<feature type="compositionally biased region" description="Low complexity" evidence="1">
    <location>
        <begin position="24"/>
        <end position="43"/>
    </location>
</feature>
<evidence type="ECO:0000313" key="3">
    <source>
        <dbReference type="Proteomes" id="UP000436989"/>
    </source>
</evidence>
<evidence type="ECO:0000256" key="1">
    <source>
        <dbReference type="SAM" id="MobiDB-lite"/>
    </source>
</evidence>
<dbReference type="AlphaFoldDB" id="A0A6N8GJQ4"/>
<gene>
    <name evidence="2" type="ORF">GMA12_04945</name>
</gene>
<name>A0A6N8GJQ4_9MICC</name>
<dbReference type="PROSITE" id="PS51257">
    <property type="entry name" value="PROKAR_LIPOPROTEIN"/>
    <property type="match status" value="1"/>
</dbReference>
<reference evidence="2 3" key="1">
    <citation type="submission" date="2019-12" db="EMBL/GenBank/DDBJ databases">
        <authorList>
            <person name="Shi Y."/>
        </authorList>
    </citation>
    <scope>NUCLEOTIDE SEQUENCE [LARGE SCALE GENOMIC DNA]</scope>
    <source>
        <strain evidence="2 3">JCM 17929</strain>
    </source>
</reference>
<feature type="region of interest" description="Disordered" evidence="1">
    <location>
        <begin position="24"/>
        <end position="54"/>
    </location>
</feature>